<organism evidence="2 3">
    <name type="scientific">Neonectria magnoliae</name>
    <dbReference type="NCBI Taxonomy" id="2732573"/>
    <lineage>
        <taxon>Eukaryota</taxon>
        <taxon>Fungi</taxon>
        <taxon>Dikarya</taxon>
        <taxon>Ascomycota</taxon>
        <taxon>Pezizomycotina</taxon>
        <taxon>Sordariomycetes</taxon>
        <taxon>Hypocreomycetidae</taxon>
        <taxon>Hypocreales</taxon>
        <taxon>Nectriaceae</taxon>
        <taxon>Neonectria</taxon>
    </lineage>
</organism>
<feature type="region of interest" description="Disordered" evidence="1">
    <location>
        <begin position="117"/>
        <end position="157"/>
    </location>
</feature>
<feature type="compositionally biased region" description="Polar residues" evidence="1">
    <location>
        <begin position="121"/>
        <end position="133"/>
    </location>
</feature>
<evidence type="ECO:0000256" key="1">
    <source>
        <dbReference type="SAM" id="MobiDB-lite"/>
    </source>
</evidence>
<gene>
    <name evidence="2" type="ORF">QQZ08_000086</name>
</gene>
<sequence length="188" mass="20375">MTSPNPELKSNKSVAEPIQPTTPPGYGIRLILRPSKKSPTTEDATSAPPTITTPPRRRRIILRRSKMPASTGDAPTTTAAAAPRRPRIILHHRNKLVSSPTTTTTAAAPRRPRIILHSSKESTSAQDTTQYRTNFPAPPFSPSAESNSNGNTNPCGPDLWFGSEVDFTQLLIESLERDVRSSGISIDA</sequence>
<comment type="caution">
    <text evidence="2">The sequence shown here is derived from an EMBL/GenBank/DDBJ whole genome shotgun (WGS) entry which is preliminary data.</text>
</comment>
<feature type="region of interest" description="Disordered" evidence="1">
    <location>
        <begin position="1"/>
        <end position="55"/>
    </location>
</feature>
<evidence type="ECO:0000313" key="2">
    <source>
        <dbReference type="EMBL" id="KAK7433155.1"/>
    </source>
</evidence>
<reference evidence="2 3" key="1">
    <citation type="journal article" date="2025" name="Microbiol. Resour. Announc.">
        <title>Draft genome sequences for Neonectria magnoliae and Neonectria punicea, canker pathogens of Liriodendron tulipifera and Acer saccharum in West Virginia.</title>
        <authorList>
            <person name="Petronek H.M."/>
            <person name="Kasson M.T."/>
            <person name="Metheny A.M."/>
            <person name="Stauder C.M."/>
            <person name="Lovett B."/>
            <person name="Lynch S.C."/>
            <person name="Garnas J.R."/>
            <person name="Kasson L.R."/>
            <person name="Stajich J.E."/>
        </authorList>
    </citation>
    <scope>NUCLEOTIDE SEQUENCE [LARGE SCALE GENOMIC DNA]</scope>
    <source>
        <strain evidence="2 3">NRRL 64651</strain>
    </source>
</reference>
<proteinExistence type="predicted"/>
<dbReference type="Proteomes" id="UP001498421">
    <property type="component" value="Unassembled WGS sequence"/>
</dbReference>
<protein>
    <submittedName>
        <fullName evidence="2">Uncharacterized protein</fullName>
    </submittedName>
</protein>
<dbReference type="EMBL" id="JAZAVK010000001">
    <property type="protein sequence ID" value="KAK7433155.1"/>
    <property type="molecule type" value="Genomic_DNA"/>
</dbReference>
<accession>A0ABR1IHN5</accession>
<name>A0ABR1IHN5_9HYPO</name>
<keyword evidence="3" id="KW-1185">Reference proteome</keyword>
<evidence type="ECO:0000313" key="3">
    <source>
        <dbReference type="Proteomes" id="UP001498421"/>
    </source>
</evidence>